<evidence type="ECO:0000256" key="2">
    <source>
        <dbReference type="ARBA" id="ARBA00008163"/>
    </source>
</evidence>
<comment type="caution">
    <text evidence="9">The sequence shown here is derived from an EMBL/GenBank/DDBJ whole genome shotgun (WGS) entry which is preliminary data.</text>
</comment>
<organism evidence="9 10">
    <name type="scientific">Eiseniibacteriota bacterium</name>
    <dbReference type="NCBI Taxonomy" id="2212470"/>
    <lineage>
        <taxon>Bacteria</taxon>
        <taxon>Candidatus Eiseniibacteriota</taxon>
    </lineage>
</organism>
<dbReference type="Gene3D" id="2.40.160.60">
    <property type="entry name" value="Outer membrane protein transport protein (OMPP1/FadL/TodX)"/>
    <property type="match status" value="1"/>
</dbReference>
<comment type="subcellular location">
    <subcellularLocation>
        <location evidence="1">Cell outer membrane</location>
        <topology evidence="1">Multi-pass membrane protein</topology>
    </subcellularLocation>
</comment>
<evidence type="ECO:0000256" key="7">
    <source>
        <dbReference type="ARBA" id="ARBA00023237"/>
    </source>
</evidence>
<evidence type="ECO:0000256" key="3">
    <source>
        <dbReference type="ARBA" id="ARBA00022452"/>
    </source>
</evidence>
<dbReference type="Proteomes" id="UP000547674">
    <property type="component" value="Unassembled WGS sequence"/>
</dbReference>
<proteinExistence type="inferred from homology"/>
<keyword evidence="6" id="KW-0472">Membrane</keyword>
<evidence type="ECO:0000313" key="9">
    <source>
        <dbReference type="EMBL" id="NNF06822.1"/>
    </source>
</evidence>
<name>A0A7Y2E9C3_UNCEI</name>
<evidence type="ECO:0000313" key="10">
    <source>
        <dbReference type="Proteomes" id="UP000547674"/>
    </source>
</evidence>
<keyword evidence="7" id="KW-0998">Cell outer membrane</keyword>
<evidence type="ECO:0000256" key="8">
    <source>
        <dbReference type="SAM" id="SignalP"/>
    </source>
</evidence>
<keyword evidence="5 8" id="KW-0732">Signal</keyword>
<dbReference type="AlphaFoldDB" id="A0A7Y2E9C3"/>
<keyword evidence="4" id="KW-0812">Transmembrane</keyword>
<evidence type="ECO:0000256" key="6">
    <source>
        <dbReference type="ARBA" id="ARBA00023136"/>
    </source>
</evidence>
<dbReference type="SUPFAM" id="SSF56935">
    <property type="entry name" value="Porins"/>
    <property type="match status" value="1"/>
</dbReference>
<protein>
    <recommendedName>
        <fullName evidence="11">Transporter</fullName>
    </recommendedName>
</protein>
<evidence type="ECO:0000256" key="1">
    <source>
        <dbReference type="ARBA" id="ARBA00004571"/>
    </source>
</evidence>
<evidence type="ECO:0000256" key="5">
    <source>
        <dbReference type="ARBA" id="ARBA00022729"/>
    </source>
</evidence>
<dbReference type="GO" id="GO:0015483">
    <property type="term" value="F:long-chain fatty acid transporting porin activity"/>
    <property type="evidence" value="ECO:0007669"/>
    <property type="project" value="TreeGrafter"/>
</dbReference>
<dbReference type="InterPro" id="IPR005017">
    <property type="entry name" value="OMPP1/FadL/TodX"/>
</dbReference>
<dbReference type="Pfam" id="PF03349">
    <property type="entry name" value="Toluene_X"/>
    <property type="match status" value="1"/>
</dbReference>
<keyword evidence="3" id="KW-1134">Transmembrane beta strand</keyword>
<sequence>MMIRTALVVLALALTPGATMAAGYSLYEQGGRALGFSGAFTARADDASAVFFNPAGLAHIKEGEIYLGTSFIFVSREFAGEAPFPGFGVTEKSPNQVFFPSTFYWAHPISETVGLGFGFYSPFGLATEWEDPEQFSGRFISTRAEITPFYFNPALAVELSPQIRVGGGLMAVHSSVELRRHIAQPNPTDVGPDILDLGNVQLEGSNNLDFGFNVGLQVDLTDKIVMGATYRSGITVPFEGEADFTFLGSGTALDPQLQPLFPEDQDVSTELPFPAMFIAALGVDITEKLAVEADFGWTQWSDFGSLPLDFEDTSLSSTVEQNWEDAFFIRTGAEIELNPTTDLRLGYYYDETPQILESASPLLADNDRHGLSAGLGYTSGNWRADFFGMVLLISDRSTDGVNRDGYEGTYASGTQILGASFGYRY</sequence>
<dbReference type="PANTHER" id="PTHR35093:SF8">
    <property type="entry name" value="OUTER MEMBRANE PROTEIN NMB0088-RELATED"/>
    <property type="match status" value="1"/>
</dbReference>
<evidence type="ECO:0008006" key="11">
    <source>
        <dbReference type="Google" id="ProtNLM"/>
    </source>
</evidence>
<accession>A0A7Y2E9C3</accession>
<evidence type="ECO:0000256" key="4">
    <source>
        <dbReference type="ARBA" id="ARBA00022692"/>
    </source>
</evidence>
<dbReference type="GO" id="GO:0009279">
    <property type="term" value="C:cell outer membrane"/>
    <property type="evidence" value="ECO:0007669"/>
    <property type="project" value="UniProtKB-SubCell"/>
</dbReference>
<feature type="signal peptide" evidence="8">
    <location>
        <begin position="1"/>
        <end position="21"/>
    </location>
</feature>
<gene>
    <name evidence="9" type="ORF">HKN21_08675</name>
</gene>
<dbReference type="PANTHER" id="PTHR35093">
    <property type="entry name" value="OUTER MEMBRANE PROTEIN NMB0088-RELATED"/>
    <property type="match status" value="1"/>
</dbReference>
<comment type="similarity">
    <text evidence="2">Belongs to the OmpP1/FadL family.</text>
</comment>
<reference evidence="9 10" key="1">
    <citation type="submission" date="2020-03" db="EMBL/GenBank/DDBJ databases">
        <title>Metabolic flexibility allows generalist bacteria to become dominant in a frequently disturbed ecosystem.</title>
        <authorList>
            <person name="Chen Y.-J."/>
            <person name="Leung P.M."/>
            <person name="Bay S.K."/>
            <person name="Hugenholtz P."/>
            <person name="Kessler A.J."/>
            <person name="Shelley G."/>
            <person name="Waite D.W."/>
            <person name="Cook P.L."/>
            <person name="Greening C."/>
        </authorList>
    </citation>
    <scope>NUCLEOTIDE SEQUENCE [LARGE SCALE GENOMIC DNA]</scope>
    <source>
        <strain evidence="9">SS_bin_28</strain>
    </source>
</reference>
<feature type="chain" id="PRO_5031319695" description="Transporter" evidence="8">
    <location>
        <begin position="22"/>
        <end position="425"/>
    </location>
</feature>
<dbReference type="EMBL" id="JABDJR010000342">
    <property type="protein sequence ID" value="NNF06822.1"/>
    <property type="molecule type" value="Genomic_DNA"/>
</dbReference>